<feature type="transmembrane region" description="Helical" evidence="1">
    <location>
        <begin position="104"/>
        <end position="130"/>
    </location>
</feature>
<evidence type="ECO:0000313" key="2">
    <source>
        <dbReference type="EMBL" id="GHF47943.1"/>
    </source>
</evidence>
<dbReference type="Pfam" id="PF09933">
    <property type="entry name" value="DUF2165"/>
    <property type="match status" value="1"/>
</dbReference>
<sequence>MTWPLLLDAALVGSLGLWMAVAVADNWRIPALNRQVLAQVLRLELMERDYPEAFALVADRRVRSERTIDLLFGFVRWAETIAAVLLLGAALLLAAAAAGMAAAGFASVCATLATAFFALVWAGFIIGGNYYCYWYCHQSAQANHFMLLFWGLGVLLVLMR</sequence>
<keyword evidence="3" id="KW-1185">Reference proteome</keyword>
<comment type="caution">
    <text evidence="2">The sequence shown here is derived from an EMBL/GenBank/DDBJ whole genome shotgun (WGS) entry which is preliminary data.</text>
</comment>
<accession>A0A8J3GWA4</accession>
<proteinExistence type="predicted"/>
<dbReference type="EMBL" id="BNCJ01000004">
    <property type="protein sequence ID" value="GHF47943.1"/>
    <property type="molecule type" value="Genomic_DNA"/>
</dbReference>
<organism evidence="2 3">
    <name type="scientific">Seohaeicola zhoushanensis</name>
    <dbReference type="NCBI Taxonomy" id="1569283"/>
    <lineage>
        <taxon>Bacteria</taxon>
        <taxon>Pseudomonadati</taxon>
        <taxon>Pseudomonadota</taxon>
        <taxon>Alphaproteobacteria</taxon>
        <taxon>Rhodobacterales</taxon>
        <taxon>Roseobacteraceae</taxon>
        <taxon>Seohaeicola</taxon>
    </lineage>
</organism>
<protein>
    <recommendedName>
        <fullName evidence="4">DUF2165 family protein</fullName>
    </recommendedName>
</protein>
<reference evidence="2" key="2">
    <citation type="submission" date="2020-09" db="EMBL/GenBank/DDBJ databases">
        <authorList>
            <person name="Sun Q."/>
            <person name="Kim S."/>
        </authorList>
    </citation>
    <scope>NUCLEOTIDE SEQUENCE</scope>
    <source>
        <strain evidence="2">KCTC 42650</strain>
    </source>
</reference>
<keyword evidence="1" id="KW-0812">Transmembrane</keyword>
<reference evidence="2" key="1">
    <citation type="journal article" date="2014" name="Int. J. Syst. Evol. Microbiol.">
        <title>Complete genome sequence of Corynebacterium casei LMG S-19264T (=DSM 44701T), isolated from a smear-ripened cheese.</title>
        <authorList>
            <consortium name="US DOE Joint Genome Institute (JGI-PGF)"/>
            <person name="Walter F."/>
            <person name="Albersmeier A."/>
            <person name="Kalinowski J."/>
            <person name="Ruckert C."/>
        </authorList>
    </citation>
    <scope>NUCLEOTIDE SEQUENCE</scope>
    <source>
        <strain evidence="2">KCTC 42650</strain>
    </source>
</reference>
<dbReference type="Proteomes" id="UP000626220">
    <property type="component" value="Unassembled WGS sequence"/>
</dbReference>
<feature type="transmembrane region" description="Helical" evidence="1">
    <location>
        <begin position="6"/>
        <end position="24"/>
    </location>
</feature>
<feature type="transmembrane region" description="Helical" evidence="1">
    <location>
        <begin position="142"/>
        <end position="159"/>
    </location>
</feature>
<keyword evidence="1" id="KW-1133">Transmembrane helix</keyword>
<name>A0A8J3GWA4_9RHOB</name>
<evidence type="ECO:0000313" key="3">
    <source>
        <dbReference type="Proteomes" id="UP000626220"/>
    </source>
</evidence>
<dbReference type="InterPro" id="IPR018681">
    <property type="entry name" value="DUF2165_transmembrane"/>
</dbReference>
<gene>
    <name evidence="2" type="ORF">GCM10017056_19320</name>
</gene>
<dbReference type="RefSeq" id="WP_189679874.1">
    <property type="nucleotide sequence ID" value="NZ_BNCJ01000004.1"/>
</dbReference>
<keyword evidence="1" id="KW-0472">Membrane</keyword>
<feature type="transmembrane region" description="Helical" evidence="1">
    <location>
        <begin position="70"/>
        <end position="98"/>
    </location>
</feature>
<dbReference type="AlphaFoldDB" id="A0A8J3GWA4"/>
<evidence type="ECO:0000256" key="1">
    <source>
        <dbReference type="SAM" id="Phobius"/>
    </source>
</evidence>
<evidence type="ECO:0008006" key="4">
    <source>
        <dbReference type="Google" id="ProtNLM"/>
    </source>
</evidence>